<dbReference type="Pfam" id="PF00571">
    <property type="entry name" value="CBS"/>
    <property type="match status" value="2"/>
</dbReference>
<feature type="domain" description="CBS" evidence="3">
    <location>
        <begin position="75"/>
        <end position="131"/>
    </location>
</feature>
<dbReference type="InterPro" id="IPR000644">
    <property type="entry name" value="CBS_dom"/>
</dbReference>
<dbReference type="Proteomes" id="UP001596547">
    <property type="component" value="Unassembled WGS sequence"/>
</dbReference>
<organism evidence="4 5">
    <name type="scientific">Halomarina halobia</name>
    <dbReference type="NCBI Taxonomy" id="3033386"/>
    <lineage>
        <taxon>Archaea</taxon>
        <taxon>Methanobacteriati</taxon>
        <taxon>Methanobacteriota</taxon>
        <taxon>Stenosarchaea group</taxon>
        <taxon>Halobacteria</taxon>
        <taxon>Halobacteriales</taxon>
        <taxon>Natronomonadaceae</taxon>
        <taxon>Halomarina</taxon>
    </lineage>
</organism>
<dbReference type="SMART" id="SM00116">
    <property type="entry name" value="CBS"/>
    <property type="match status" value="2"/>
</dbReference>
<evidence type="ECO:0000256" key="1">
    <source>
        <dbReference type="ARBA" id="ARBA00023122"/>
    </source>
</evidence>
<sequence length="131" mass="13978">MGILSETRVEAVMATPVETIASNATAREAAVVMRDHDINALLVPGVDAGIFTSTDLRDAIADGHDPDRCRVADVMTTPVESVTTDLRLGEAAAMMTTYGFNHLPVRDSDGDYVGIVSSTDIKERLAEPSDE</sequence>
<gene>
    <name evidence="4" type="ORF">ACFQPE_02210</name>
</gene>
<evidence type="ECO:0000259" key="3">
    <source>
        <dbReference type="PROSITE" id="PS51371"/>
    </source>
</evidence>
<proteinExistence type="predicted"/>
<dbReference type="RefSeq" id="WP_276305013.1">
    <property type="nucleotide sequence ID" value="NZ_CP119992.1"/>
</dbReference>
<keyword evidence="1 2" id="KW-0129">CBS domain</keyword>
<reference evidence="4 5" key="1">
    <citation type="journal article" date="2019" name="Int. J. Syst. Evol. Microbiol.">
        <title>The Global Catalogue of Microorganisms (GCM) 10K type strain sequencing project: providing services to taxonomists for standard genome sequencing and annotation.</title>
        <authorList>
            <consortium name="The Broad Institute Genomics Platform"/>
            <consortium name="The Broad Institute Genome Sequencing Center for Infectious Disease"/>
            <person name="Wu L."/>
            <person name="Ma J."/>
        </authorList>
    </citation>
    <scope>NUCLEOTIDE SEQUENCE [LARGE SCALE GENOMIC DNA]</scope>
    <source>
        <strain evidence="4 5">PSR21</strain>
    </source>
</reference>
<keyword evidence="5" id="KW-1185">Reference proteome</keyword>
<evidence type="ECO:0000256" key="2">
    <source>
        <dbReference type="PROSITE-ProRule" id="PRU00703"/>
    </source>
</evidence>
<dbReference type="SUPFAM" id="SSF54631">
    <property type="entry name" value="CBS-domain pair"/>
    <property type="match status" value="1"/>
</dbReference>
<dbReference type="PROSITE" id="PS51371">
    <property type="entry name" value="CBS"/>
    <property type="match status" value="1"/>
</dbReference>
<protein>
    <submittedName>
        <fullName evidence="4">Cyclic nucleotide-binding/CBS domain-containing protein</fullName>
    </submittedName>
</protein>
<dbReference type="GeneID" id="79314581"/>
<dbReference type="Gene3D" id="3.10.580.10">
    <property type="entry name" value="CBS-domain"/>
    <property type="match status" value="1"/>
</dbReference>
<dbReference type="InterPro" id="IPR051257">
    <property type="entry name" value="Diverse_CBS-Domain"/>
</dbReference>
<evidence type="ECO:0000313" key="5">
    <source>
        <dbReference type="Proteomes" id="UP001596547"/>
    </source>
</evidence>
<dbReference type="EMBL" id="JBHTBF010000001">
    <property type="protein sequence ID" value="MFC7315611.1"/>
    <property type="molecule type" value="Genomic_DNA"/>
</dbReference>
<evidence type="ECO:0000313" key="4">
    <source>
        <dbReference type="EMBL" id="MFC7315611.1"/>
    </source>
</evidence>
<dbReference type="AlphaFoldDB" id="A0ABD6A619"/>
<comment type="caution">
    <text evidence="4">The sequence shown here is derived from an EMBL/GenBank/DDBJ whole genome shotgun (WGS) entry which is preliminary data.</text>
</comment>
<dbReference type="PANTHER" id="PTHR43080:SF2">
    <property type="entry name" value="CBS DOMAIN-CONTAINING PROTEIN"/>
    <property type="match status" value="1"/>
</dbReference>
<name>A0ABD6A619_9EURY</name>
<accession>A0ABD6A619</accession>
<dbReference type="PANTHER" id="PTHR43080">
    <property type="entry name" value="CBS DOMAIN-CONTAINING PROTEIN CBSX3, MITOCHONDRIAL"/>
    <property type="match status" value="1"/>
</dbReference>
<dbReference type="InterPro" id="IPR046342">
    <property type="entry name" value="CBS_dom_sf"/>
</dbReference>